<protein>
    <submittedName>
        <fullName evidence="1">Uncharacterized protein</fullName>
    </submittedName>
</protein>
<sequence length="44" mass="4673">MKWLSFSVIALLSLPVGASQRVGVLHGWRAVGTDHSPSIKAVTV</sequence>
<accession>A0AAP6GF87</accession>
<evidence type="ECO:0000313" key="2">
    <source>
        <dbReference type="Proteomes" id="UP001285835"/>
    </source>
</evidence>
<reference evidence="1" key="1">
    <citation type="submission" date="2023-11" db="EMBL/GenBank/DDBJ databases">
        <title>WGS of Aeromonas in Northern Israel.</title>
        <authorList>
            <person name="Hershko Y."/>
        </authorList>
    </citation>
    <scope>NUCLEOTIDE SEQUENCE</scope>
    <source>
        <strain evidence="1">02297</strain>
    </source>
</reference>
<gene>
    <name evidence="1" type="ORF">SJS82_20395</name>
</gene>
<comment type="caution">
    <text evidence="1">The sequence shown here is derived from an EMBL/GenBank/DDBJ whole genome shotgun (WGS) entry which is preliminary data.</text>
</comment>
<proteinExistence type="predicted"/>
<dbReference type="EMBL" id="JAWZXF010000028">
    <property type="protein sequence ID" value="MDX7924285.1"/>
    <property type="molecule type" value="Genomic_DNA"/>
</dbReference>
<evidence type="ECO:0000313" key="1">
    <source>
        <dbReference type="EMBL" id="MDX7924285.1"/>
    </source>
</evidence>
<name>A0AAP6GF87_AERME</name>
<dbReference type="Proteomes" id="UP001285835">
    <property type="component" value="Unassembled WGS sequence"/>
</dbReference>
<organism evidence="1 2">
    <name type="scientific">Aeromonas media</name>
    <dbReference type="NCBI Taxonomy" id="651"/>
    <lineage>
        <taxon>Bacteria</taxon>
        <taxon>Pseudomonadati</taxon>
        <taxon>Pseudomonadota</taxon>
        <taxon>Gammaproteobacteria</taxon>
        <taxon>Aeromonadales</taxon>
        <taxon>Aeromonadaceae</taxon>
        <taxon>Aeromonas</taxon>
    </lineage>
</organism>
<dbReference type="RefSeq" id="WP_275065786.1">
    <property type="nucleotide sequence ID" value="NZ_CP050791.1"/>
</dbReference>
<dbReference type="AlphaFoldDB" id="A0AAP6GF87"/>